<dbReference type="InterPro" id="IPR017441">
    <property type="entry name" value="Protein_kinase_ATP_BS"/>
</dbReference>
<protein>
    <submittedName>
        <fullName evidence="8">Protein kinase</fullName>
    </submittedName>
</protein>
<feature type="compositionally biased region" description="Pro residues" evidence="6">
    <location>
        <begin position="371"/>
        <end position="433"/>
    </location>
</feature>
<keyword evidence="9" id="KW-1185">Reference proteome</keyword>
<evidence type="ECO:0000313" key="8">
    <source>
        <dbReference type="EMBL" id="MFC3832877.1"/>
    </source>
</evidence>
<dbReference type="RefSeq" id="WP_322474767.1">
    <property type="nucleotide sequence ID" value="NZ_JBHRZG010000009.1"/>
</dbReference>
<sequence length="722" mass="78840">MPVDETLPPGTLLQGGQFRLEGTLGQGGFGITYLATDLQLQRSVAIKELFHSDWKRQGLVVQPSRKLTAAEFQDVRDSFLAEARVLAQFADPGIVQVYAQFTEHNTAYLVMEYLQGESMAFRLGRTGTMPAADLLRVTRELARALRHLHAANKLHRDIKPENVILERTGRAVLIDFGSAREFRAGQTTRMTQLVTPGYAPLEQYLAQSKAGPPADLYALGATLHHALTGQMPPSAVERAAGTPLPPLPRGTPAGLAQAVDSALQMHIGDRPQTADDFLSLLTAPQPAPRAPRPAPQAPAPPKWPNFGPKPLIGYLKHQRLTPNDFMNQLEDGRIQISELPPEVRAELLRMSWINAAGDLTFRHAWGNVPKAQPPKPTGSPSPPAPSRPKPQPAPPSPRTPAPAPRPVPPPQPAVPAPPPSGKSPVPPPSPAPFPAPDEIRHLWAAIMHVPRPVDIPLAVPPLPRPPRKISVRTYVTVAGLMLSLGGCAWGFGTLSLTSVGLSLLGLIVVALISSGNQGSPESRLIAQVEAVDHRIAQRVNRYQYHEGVWQRFDAQLSALEGIRDQLYAADQLLVRREEEARAKRKAADLEWELRRTRLEPGVVTGVGVKRVDALRQRGLSTAHAMDRGKLARVPGIGEKTIRDLMQWRAEVERRIEATLPTWSGDPLLHTAVSLELQQLRQQLADGPSRLQLVIREGQAAHTLAQHEVQQLVAERDGLLAQL</sequence>
<dbReference type="InterPro" id="IPR011009">
    <property type="entry name" value="Kinase-like_dom_sf"/>
</dbReference>
<feature type="domain" description="Protein kinase" evidence="7">
    <location>
        <begin position="18"/>
        <end position="281"/>
    </location>
</feature>
<keyword evidence="3 8" id="KW-0418">Kinase</keyword>
<dbReference type="PROSITE" id="PS50011">
    <property type="entry name" value="PROTEIN_KINASE_DOM"/>
    <property type="match status" value="1"/>
</dbReference>
<keyword evidence="1" id="KW-0808">Transferase</keyword>
<evidence type="ECO:0000256" key="2">
    <source>
        <dbReference type="ARBA" id="ARBA00022741"/>
    </source>
</evidence>
<proteinExistence type="predicted"/>
<dbReference type="PANTHER" id="PTHR43289:SF34">
    <property type="entry name" value="SERINE_THREONINE-PROTEIN KINASE YBDM-RELATED"/>
    <property type="match status" value="1"/>
</dbReference>
<gene>
    <name evidence="8" type="ORF">ACFOSB_08410</name>
</gene>
<dbReference type="Gene3D" id="1.10.510.10">
    <property type="entry name" value="Transferase(Phosphotransferase) domain 1"/>
    <property type="match status" value="1"/>
</dbReference>
<dbReference type="Pfam" id="PF00069">
    <property type="entry name" value="Pkinase"/>
    <property type="match status" value="1"/>
</dbReference>
<evidence type="ECO:0000256" key="4">
    <source>
        <dbReference type="ARBA" id="ARBA00022840"/>
    </source>
</evidence>
<dbReference type="SMART" id="SM00220">
    <property type="entry name" value="S_TKc"/>
    <property type="match status" value="1"/>
</dbReference>
<dbReference type="CDD" id="cd14014">
    <property type="entry name" value="STKc_PknB_like"/>
    <property type="match status" value="1"/>
</dbReference>
<keyword evidence="4 5" id="KW-0067">ATP-binding</keyword>
<dbReference type="InterPro" id="IPR000719">
    <property type="entry name" value="Prot_kinase_dom"/>
</dbReference>
<evidence type="ECO:0000256" key="1">
    <source>
        <dbReference type="ARBA" id="ARBA00022679"/>
    </source>
</evidence>
<organism evidence="8 9">
    <name type="scientific">Deinococcus rufus</name>
    <dbReference type="NCBI Taxonomy" id="2136097"/>
    <lineage>
        <taxon>Bacteria</taxon>
        <taxon>Thermotogati</taxon>
        <taxon>Deinococcota</taxon>
        <taxon>Deinococci</taxon>
        <taxon>Deinococcales</taxon>
        <taxon>Deinococcaceae</taxon>
        <taxon>Deinococcus</taxon>
    </lineage>
</organism>
<reference evidence="9" key="1">
    <citation type="journal article" date="2019" name="Int. J. Syst. Evol. Microbiol.">
        <title>The Global Catalogue of Microorganisms (GCM) 10K type strain sequencing project: providing services to taxonomists for standard genome sequencing and annotation.</title>
        <authorList>
            <consortium name="The Broad Institute Genomics Platform"/>
            <consortium name="The Broad Institute Genome Sequencing Center for Infectious Disease"/>
            <person name="Wu L."/>
            <person name="Ma J."/>
        </authorList>
    </citation>
    <scope>NUCLEOTIDE SEQUENCE [LARGE SCALE GENOMIC DNA]</scope>
    <source>
        <strain evidence="9">CCTCC AB 2017081</strain>
    </source>
</reference>
<dbReference type="PROSITE" id="PS00107">
    <property type="entry name" value="PROTEIN_KINASE_ATP"/>
    <property type="match status" value="1"/>
</dbReference>
<evidence type="ECO:0000256" key="6">
    <source>
        <dbReference type="SAM" id="MobiDB-lite"/>
    </source>
</evidence>
<feature type="region of interest" description="Disordered" evidence="6">
    <location>
        <begin position="365"/>
        <end position="433"/>
    </location>
</feature>
<evidence type="ECO:0000259" key="7">
    <source>
        <dbReference type="PROSITE" id="PS50011"/>
    </source>
</evidence>
<evidence type="ECO:0000313" key="9">
    <source>
        <dbReference type="Proteomes" id="UP001595803"/>
    </source>
</evidence>
<dbReference type="PANTHER" id="PTHR43289">
    <property type="entry name" value="MITOGEN-ACTIVATED PROTEIN KINASE KINASE KINASE 20-RELATED"/>
    <property type="match status" value="1"/>
</dbReference>
<dbReference type="EMBL" id="JBHRZG010000009">
    <property type="protein sequence ID" value="MFC3832877.1"/>
    <property type="molecule type" value="Genomic_DNA"/>
</dbReference>
<dbReference type="Proteomes" id="UP001595803">
    <property type="component" value="Unassembled WGS sequence"/>
</dbReference>
<dbReference type="PRINTS" id="PR01217">
    <property type="entry name" value="PRICHEXTENSN"/>
</dbReference>
<dbReference type="GO" id="GO:0016301">
    <property type="term" value="F:kinase activity"/>
    <property type="evidence" value="ECO:0007669"/>
    <property type="project" value="UniProtKB-KW"/>
</dbReference>
<comment type="caution">
    <text evidence="8">The sequence shown here is derived from an EMBL/GenBank/DDBJ whole genome shotgun (WGS) entry which is preliminary data.</text>
</comment>
<dbReference type="Gene3D" id="3.30.200.20">
    <property type="entry name" value="Phosphorylase Kinase, domain 1"/>
    <property type="match status" value="1"/>
</dbReference>
<feature type="binding site" evidence="5">
    <location>
        <position position="47"/>
    </location>
    <ligand>
        <name>ATP</name>
        <dbReference type="ChEBI" id="CHEBI:30616"/>
    </ligand>
</feature>
<accession>A0ABV7Z639</accession>
<evidence type="ECO:0000256" key="5">
    <source>
        <dbReference type="PROSITE-ProRule" id="PRU10141"/>
    </source>
</evidence>
<dbReference type="SUPFAM" id="SSF56112">
    <property type="entry name" value="Protein kinase-like (PK-like)"/>
    <property type="match status" value="1"/>
</dbReference>
<name>A0ABV7Z639_9DEIO</name>
<evidence type="ECO:0000256" key="3">
    <source>
        <dbReference type="ARBA" id="ARBA00022777"/>
    </source>
</evidence>
<keyword evidence="2 5" id="KW-0547">Nucleotide-binding</keyword>